<dbReference type="InterPro" id="IPR001138">
    <property type="entry name" value="Zn2Cys6_DnaBD"/>
</dbReference>
<dbReference type="SUPFAM" id="SSF57701">
    <property type="entry name" value="Zn2/Cys6 DNA-binding domain"/>
    <property type="match status" value="1"/>
</dbReference>
<dbReference type="Pfam" id="PF00172">
    <property type="entry name" value="Zn_clus"/>
    <property type="match status" value="1"/>
</dbReference>
<evidence type="ECO:0000313" key="8">
    <source>
        <dbReference type="EMBL" id="KAJ9605636.1"/>
    </source>
</evidence>
<dbReference type="InterPro" id="IPR007219">
    <property type="entry name" value="XnlR_reg_dom"/>
</dbReference>
<evidence type="ECO:0000259" key="7">
    <source>
        <dbReference type="PROSITE" id="PS50048"/>
    </source>
</evidence>
<feature type="region of interest" description="Disordered" evidence="6">
    <location>
        <begin position="1"/>
        <end position="27"/>
    </location>
</feature>
<dbReference type="Pfam" id="PF04082">
    <property type="entry name" value="Fungal_trans"/>
    <property type="match status" value="1"/>
</dbReference>
<feature type="compositionally biased region" description="Basic and acidic residues" evidence="6">
    <location>
        <begin position="1"/>
        <end position="20"/>
    </location>
</feature>
<evidence type="ECO:0000256" key="5">
    <source>
        <dbReference type="ARBA" id="ARBA00023242"/>
    </source>
</evidence>
<feature type="compositionally biased region" description="Low complexity" evidence="6">
    <location>
        <begin position="656"/>
        <end position="675"/>
    </location>
</feature>
<dbReference type="InterPro" id="IPR004507">
    <property type="entry name" value="UbiX-like"/>
</dbReference>
<dbReference type="CDD" id="cd12148">
    <property type="entry name" value="fungal_TF_MHR"/>
    <property type="match status" value="1"/>
</dbReference>
<gene>
    <name evidence="8" type="ORF">H2200_009485</name>
</gene>
<protein>
    <recommendedName>
        <fullName evidence="7">Zn(2)-C6 fungal-type domain-containing protein</fullName>
    </recommendedName>
</protein>
<accession>A0AA38X2I8</accession>
<feature type="region of interest" description="Disordered" evidence="6">
    <location>
        <begin position="73"/>
        <end position="96"/>
    </location>
</feature>
<dbReference type="CDD" id="cd00067">
    <property type="entry name" value="GAL4"/>
    <property type="match status" value="1"/>
</dbReference>
<keyword evidence="2" id="KW-0805">Transcription regulation</keyword>
<dbReference type="Proteomes" id="UP001172673">
    <property type="component" value="Unassembled WGS sequence"/>
</dbReference>
<feature type="region of interest" description="Disordered" evidence="6">
    <location>
        <begin position="647"/>
        <end position="690"/>
    </location>
</feature>
<dbReference type="GO" id="GO:0008270">
    <property type="term" value="F:zinc ion binding"/>
    <property type="evidence" value="ECO:0007669"/>
    <property type="project" value="InterPro"/>
</dbReference>
<evidence type="ECO:0000256" key="4">
    <source>
        <dbReference type="ARBA" id="ARBA00023163"/>
    </source>
</evidence>
<sequence length="690" mass="76614">MDEPRQQDDETDDPGTRESQIDQILRRKRKARKARVCYPCRQRKVKCDYGTPCQRCIDREHPELCSYQQAPKFRSLDPNPVSAPSESSRTVVPEGRSEDNQLWSKLESVEALLQDVQGKLQGQPASQKQASAGVIQDTRELQPAPFGVQAATELFGDFVHLGRHSVPAMVMALGTRSNEEAVQDIIGKSALPLFGLDNDSATYPFVDLWGLPTGSATRVREICKIIPSDADCFQFLRQYRDVAHILYPAVVDIDQLETDLTQFLIGRSSQQLPIDSYVNASSLVYGKSLHWLSLMFACLASGCQASSLPRKERHLTSQVYVCCSYECLRCVNYLCHPTVLDIQSLLVLGNVIANNMNAGVAWSLLGLTIRLAITIGLHEAAESPEQSPEALSRRELWWRILWQDSLLSITFDRAPSSFMFASAASQQRQASAVIGMSYVECMKSLCSTGLHIVQERSNASDLHWQPSNMLNVQEELTDIMRHGAPHLRDITNCRSIKDQLEHWCFDLHISFFTSELFRPLLKHQKPSTEQMLKLRETCIDNLAKTVNAFLGLQNVASSVRTSWAVLQKALSSALMLSILQEPLKDSRMKALLDRFMAVMMDLNTGLGPSELPAPLSRSIAALQRLLALPANSSISASRIISHQLESGQDPDELANKTKSPHSLSSSNSGGSPYTLRDSILWGPGHGATPG</sequence>
<evidence type="ECO:0000313" key="9">
    <source>
        <dbReference type="Proteomes" id="UP001172673"/>
    </source>
</evidence>
<keyword evidence="9" id="KW-1185">Reference proteome</keyword>
<dbReference type="AlphaFoldDB" id="A0AA38X2I8"/>
<evidence type="ECO:0000256" key="1">
    <source>
        <dbReference type="ARBA" id="ARBA00022723"/>
    </source>
</evidence>
<evidence type="ECO:0000256" key="3">
    <source>
        <dbReference type="ARBA" id="ARBA00023125"/>
    </source>
</evidence>
<keyword evidence="5" id="KW-0539">Nucleus</keyword>
<organism evidence="8 9">
    <name type="scientific">Cladophialophora chaetospira</name>
    <dbReference type="NCBI Taxonomy" id="386627"/>
    <lineage>
        <taxon>Eukaryota</taxon>
        <taxon>Fungi</taxon>
        <taxon>Dikarya</taxon>
        <taxon>Ascomycota</taxon>
        <taxon>Pezizomycotina</taxon>
        <taxon>Eurotiomycetes</taxon>
        <taxon>Chaetothyriomycetidae</taxon>
        <taxon>Chaetothyriales</taxon>
        <taxon>Herpotrichiellaceae</taxon>
        <taxon>Cladophialophora</taxon>
    </lineage>
</organism>
<dbReference type="PANTHER" id="PTHR43374:SF1">
    <property type="entry name" value="FLAVIN PRENYLTRANSFERASE PAD1, MITOCHONDRIAL"/>
    <property type="match status" value="1"/>
</dbReference>
<keyword evidence="1" id="KW-0479">Metal-binding</keyword>
<comment type="caution">
    <text evidence="8">The sequence shown here is derived from an EMBL/GenBank/DDBJ whole genome shotgun (WGS) entry which is preliminary data.</text>
</comment>
<dbReference type="GO" id="GO:0000981">
    <property type="term" value="F:DNA-binding transcription factor activity, RNA polymerase II-specific"/>
    <property type="evidence" value="ECO:0007669"/>
    <property type="project" value="InterPro"/>
</dbReference>
<evidence type="ECO:0000256" key="6">
    <source>
        <dbReference type="SAM" id="MobiDB-lite"/>
    </source>
</evidence>
<dbReference type="PROSITE" id="PS50048">
    <property type="entry name" value="ZN2_CY6_FUNGAL_2"/>
    <property type="match status" value="1"/>
</dbReference>
<keyword evidence="3" id="KW-0238">DNA-binding</keyword>
<proteinExistence type="predicted"/>
<dbReference type="Gene3D" id="4.10.240.10">
    <property type="entry name" value="Zn(2)-C6 fungal-type DNA-binding domain"/>
    <property type="match status" value="1"/>
</dbReference>
<reference evidence="8" key="1">
    <citation type="submission" date="2022-10" db="EMBL/GenBank/DDBJ databases">
        <title>Culturing micro-colonial fungi from biological soil crusts in the Mojave desert and describing Neophaeococcomyces mojavensis, and introducing the new genera and species Taxawa tesnikishii.</title>
        <authorList>
            <person name="Kurbessoian T."/>
            <person name="Stajich J.E."/>
        </authorList>
    </citation>
    <scope>NUCLEOTIDE SEQUENCE</scope>
    <source>
        <strain evidence="8">TK_41</strain>
    </source>
</reference>
<dbReference type="GO" id="GO:0006351">
    <property type="term" value="P:DNA-templated transcription"/>
    <property type="evidence" value="ECO:0007669"/>
    <property type="project" value="InterPro"/>
</dbReference>
<dbReference type="PANTHER" id="PTHR43374">
    <property type="entry name" value="FLAVIN PRENYLTRANSFERASE"/>
    <property type="match status" value="1"/>
</dbReference>
<dbReference type="SMART" id="SM00906">
    <property type="entry name" value="Fungal_trans"/>
    <property type="match status" value="1"/>
</dbReference>
<feature type="domain" description="Zn(2)-C6 fungal-type" evidence="7">
    <location>
        <begin position="36"/>
        <end position="67"/>
    </location>
</feature>
<dbReference type="PROSITE" id="PS00463">
    <property type="entry name" value="ZN2_CY6_FUNGAL_1"/>
    <property type="match status" value="1"/>
</dbReference>
<name>A0AA38X2I8_9EURO</name>
<evidence type="ECO:0000256" key="2">
    <source>
        <dbReference type="ARBA" id="ARBA00023015"/>
    </source>
</evidence>
<dbReference type="SMART" id="SM00066">
    <property type="entry name" value="GAL4"/>
    <property type="match status" value="1"/>
</dbReference>
<dbReference type="InterPro" id="IPR036864">
    <property type="entry name" value="Zn2-C6_fun-type_DNA-bd_sf"/>
</dbReference>
<dbReference type="GO" id="GO:0016831">
    <property type="term" value="F:carboxy-lyase activity"/>
    <property type="evidence" value="ECO:0007669"/>
    <property type="project" value="TreeGrafter"/>
</dbReference>
<dbReference type="EMBL" id="JAPDRK010000015">
    <property type="protein sequence ID" value="KAJ9605636.1"/>
    <property type="molecule type" value="Genomic_DNA"/>
</dbReference>
<keyword evidence="4" id="KW-0804">Transcription</keyword>
<dbReference type="GO" id="GO:0003677">
    <property type="term" value="F:DNA binding"/>
    <property type="evidence" value="ECO:0007669"/>
    <property type="project" value="UniProtKB-KW"/>
</dbReference>